<name>A0A6I3JCG8_9ACTN</name>
<comment type="caution">
    <text evidence="4">The sequence shown here is derived from an EMBL/GenBank/DDBJ whole genome shotgun (WGS) entry which is preliminary data.</text>
</comment>
<proteinExistence type="inferred from homology"/>
<dbReference type="PROSITE" id="PS00061">
    <property type="entry name" value="ADH_SHORT"/>
    <property type="match status" value="1"/>
</dbReference>
<evidence type="ECO:0000313" key="5">
    <source>
        <dbReference type="Proteomes" id="UP000433406"/>
    </source>
</evidence>
<sequence length="266" mass="28105">MEEQPDHGEDSYRGHGRLDGKVALVTGGDSGIGRAVALAFAREGADLVICYLESDEDDAQVTAGLVRDAGRTITLVPTDLTIEENCRAMVDRTVAEHGRIDVLVNNAAYQLAQPGGIADITTEQFDRTMRTNLYATFWLCKMSLPHMPAGSSIINTSSVQASSPSPELLDYATTKAGIATFTRALAWSAASQGVRVNSVAPGPTWTPLVRATMPEEMVEGFGENTPMGRAGQPVEVAGAFVYLASKESAYVTGEVLAVTGGLPVIA</sequence>
<dbReference type="SUPFAM" id="SSF51735">
    <property type="entry name" value="NAD(P)-binding Rossmann-fold domains"/>
    <property type="match status" value="1"/>
</dbReference>
<dbReference type="PANTHER" id="PTHR48107">
    <property type="entry name" value="NADPH-DEPENDENT ALDEHYDE REDUCTASE-LIKE PROTEIN, CHLOROPLASTIC-RELATED"/>
    <property type="match status" value="1"/>
</dbReference>
<dbReference type="InterPro" id="IPR036291">
    <property type="entry name" value="NAD(P)-bd_dom_sf"/>
</dbReference>
<organism evidence="4 5">
    <name type="scientific">Nocardioides marmotae</name>
    <dbReference type="NCBI Taxonomy" id="2663857"/>
    <lineage>
        <taxon>Bacteria</taxon>
        <taxon>Bacillati</taxon>
        <taxon>Actinomycetota</taxon>
        <taxon>Actinomycetes</taxon>
        <taxon>Propionibacteriales</taxon>
        <taxon>Nocardioidaceae</taxon>
        <taxon>Nocardioides</taxon>
    </lineage>
</organism>
<protein>
    <submittedName>
        <fullName evidence="4">SDR family oxidoreductase</fullName>
    </submittedName>
</protein>
<evidence type="ECO:0000256" key="1">
    <source>
        <dbReference type="ARBA" id="ARBA00006484"/>
    </source>
</evidence>
<reference evidence="4 5" key="1">
    <citation type="submission" date="2019-10" db="EMBL/GenBank/DDBJ databases">
        <title>Nocardioides novel species isolated from the excrement of Marmot.</title>
        <authorList>
            <person name="Zhang G."/>
        </authorList>
    </citation>
    <scope>NUCLEOTIDE SEQUENCE [LARGE SCALE GENOMIC DNA]</scope>
    <source>
        <strain evidence="5">zg-579</strain>
    </source>
</reference>
<keyword evidence="2" id="KW-0560">Oxidoreductase</keyword>
<dbReference type="GO" id="GO:0016614">
    <property type="term" value="F:oxidoreductase activity, acting on CH-OH group of donors"/>
    <property type="evidence" value="ECO:0007669"/>
    <property type="project" value="UniProtKB-ARBA"/>
</dbReference>
<dbReference type="SMART" id="SM00822">
    <property type="entry name" value="PKS_KR"/>
    <property type="match status" value="1"/>
</dbReference>
<dbReference type="InterPro" id="IPR002347">
    <property type="entry name" value="SDR_fam"/>
</dbReference>
<dbReference type="Proteomes" id="UP000433406">
    <property type="component" value="Unassembled WGS sequence"/>
</dbReference>
<dbReference type="FunFam" id="3.40.50.720:FF:000084">
    <property type="entry name" value="Short-chain dehydrogenase reductase"/>
    <property type="match status" value="1"/>
</dbReference>
<comment type="similarity">
    <text evidence="1">Belongs to the short-chain dehydrogenases/reductases (SDR) family.</text>
</comment>
<dbReference type="Gene3D" id="3.40.50.720">
    <property type="entry name" value="NAD(P)-binding Rossmann-like Domain"/>
    <property type="match status" value="1"/>
</dbReference>
<keyword evidence="5" id="KW-1185">Reference proteome</keyword>
<dbReference type="PRINTS" id="PR00080">
    <property type="entry name" value="SDRFAMILY"/>
</dbReference>
<dbReference type="PRINTS" id="PR00081">
    <property type="entry name" value="GDHRDH"/>
</dbReference>
<dbReference type="InterPro" id="IPR020904">
    <property type="entry name" value="Sc_DH/Rdtase_CS"/>
</dbReference>
<gene>
    <name evidence="4" type="ORF">GGQ22_11875</name>
</gene>
<dbReference type="EMBL" id="WLCI01000013">
    <property type="protein sequence ID" value="MTB95781.1"/>
    <property type="molecule type" value="Genomic_DNA"/>
</dbReference>
<evidence type="ECO:0000256" key="2">
    <source>
        <dbReference type="ARBA" id="ARBA00023002"/>
    </source>
</evidence>
<feature type="domain" description="Ketoreductase" evidence="3">
    <location>
        <begin position="21"/>
        <end position="208"/>
    </location>
</feature>
<dbReference type="Pfam" id="PF13561">
    <property type="entry name" value="adh_short_C2"/>
    <property type="match status" value="1"/>
</dbReference>
<dbReference type="InterPro" id="IPR057326">
    <property type="entry name" value="KR_dom"/>
</dbReference>
<accession>A0A6I3JCG8</accession>
<evidence type="ECO:0000259" key="3">
    <source>
        <dbReference type="SMART" id="SM00822"/>
    </source>
</evidence>
<evidence type="ECO:0000313" key="4">
    <source>
        <dbReference type="EMBL" id="MTB95781.1"/>
    </source>
</evidence>
<dbReference type="AlphaFoldDB" id="A0A6I3JCG8"/>
<dbReference type="PANTHER" id="PTHR48107:SF16">
    <property type="entry name" value="NADPH-DEPENDENT ALDEHYDE REDUCTASE 1, CHLOROPLASTIC"/>
    <property type="match status" value="1"/>
</dbReference>